<dbReference type="OrthoDB" id="1928976at2759"/>
<name>A0A2U1NCA1_ARTAN</name>
<sequence length="375" mass="43343">MFAMTSLGTEIDDTINKGRGPYVFKVSGRIYHWIGSMCPALDKRPKFLQLYIYDTATEVDNRLEHFNKNGKRLKREIVEKIKEILDTHNELVRLFRTARDKMQESNIPDFKLKLFGVVGSKQHDLPTGDSIGAIVFEGGPDVSTEYDVVIEKRDGQPQQIDKLNPHYMSLHFPLLFIHGELGYHLGLKLLDKAGETSDKEKQMSMKMYYAYQLYDRHQQYSLLLRAGRLFQEYVVTAYCSIEQQRLDYIRNNQKDIRNEYMAGLYDALSRGDVDGSDVGSRTILPASFTGGPRYMYNHYLDALAICRVHGNPSFFITFTCNVGWPEIEAYMQDYPELTTADRPDVVDRVFERKIHDLVTFLRQSRPFGDVEAVLQ</sequence>
<dbReference type="PANTHER" id="PTHR45786:SF74">
    <property type="entry name" value="ATP-DEPENDENT DNA HELICASE"/>
    <property type="match status" value="1"/>
</dbReference>
<protein>
    <submittedName>
        <fullName evidence="2">Helitron helicase-like domain-containing protein</fullName>
    </submittedName>
</protein>
<keyword evidence="2" id="KW-0347">Helicase</keyword>
<evidence type="ECO:0000313" key="3">
    <source>
        <dbReference type="Proteomes" id="UP000245207"/>
    </source>
</evidence>
<dbReference type="Proteomes" id="UP000245207">
    <property type="component" value="Unassembled WGS sequence"/>
</dbReference>
<reference evidence="2 3" key="1">
    <citation type="journal article" date="2018" name="Mol. Plant">
        <title>The genome of Artemisia annua provides insight into the evolution of Asteraceae family and artemisinin biosynthesis.</title>
        <authorList>
            <person name="Shen Q."/>
            <person name="Zhang L."/>
            <person name="Liao Z."/>
            <person name="Wang S."/>
            <person name="Yan T."/>
            <person name="Shi P."/>
            <person name="Liu M."/>
            <person name="Fu X."/>
            <person name="Pan Q."/>
            <person name="Wang Y."/>
            <person name="Lv Z."/>
            <person name="Lu X."/>
            <person name="Zhang F."/>
            <person name="Jiang W."/>
            <person name="Ma Y."/>
            <person name="Chen M."/>
            <person name="Hao X."/>
            <person name="Li L."/>
            <person name="Tang Y."/>
            <person name="Lv G."/>
            <person name="Zhou Y."/>
            <person name="Sun X."/>
            <person name="Brodelius P.E."/>
            <person name="Rose J.K.C."/>
            <person name="Tang K."/>
        </authorList>
    </citation>
    <scope>NUCLEOTIDE SEQUENCE [LARGE SCALE GENOMIC DNA]</scope>
    <source>
        <strain evidence="3">cv. Huhao1</strain>
        <tissue evidence="2">Leaf</tissue>
    </source>
</reference>
<keyword evidence="2" id="KW-0067">ATP-binding</keyword>
<evidence type="ECO:0000259" key="1">
    <source>
        <dbReference type="Pfam" id="PF14214"/>
    </source>
</evidence>
<dbReference type="PANTHER" id="PTHR45786">
    <property type="entry name" value="DNA BINDING PROTEIN-LIKE"/>
    <property type="match status" value="1"/>
</dbReference>
<evidence type="ECO:0000313" key="2">
    <source>
        <dbReference type="EMBL" id="PWA71142.1"/>
    </source>
</evidence>
<keyword evidence="2" id="KW-0378">Hydrolase</keyword>
<keyword evidence="2" id="KW-0547">Nucleotide-binding</keyword>
<accession>A0A2U1NCA1</accession>
<dbReference type="STRING" id="35608.A0A2U1NCA1"/>
<dbReference type="InterPro" id="IPR025476">
    <property type="entry name" value="Helitron_helicase-like"/>
</dbReference>
<organism evidence="2 3">
    <name type="scientific">Artemisia annua</name>
    <name type="common">Sweet wormwood</name>
    <dbReference type="NCBI Taxonomy" id="35608"/>
    <lineage>
        <taxon>Eukaryota</taxon>
        <taxon>Viridiplantae</taxon>
        <taxon>Streptophyta</taxon>
        <taxon>Embryophyta</taxon>
        <taxon>Tracheophyta</taxon>
        <taxon>Spermatophyta</taxon>
        <taxon>Magnoliopsida</taxon>
        <taxon>eudicotyledons</taxon>
        <taxon>Gunneridae</taxon>
        <taxon>Pentapetalae</taxon>
        <taxon>asterids</taxon>
        <taxon>campanulids</taxon>
        <taxon>Asterales</taxon>
        <taxon>Asteraceae</taxon>
        <taxon>Asteroideae</taxon>
        <taxon>Anthemideae</taxon>
        <taxon>Artemisiinae</taxon>
        <taxon>Artemisia</taxon>
    </lineage>
</organism>
<feature type="domain" description="Helitron helicase-like" evidence="1">
    <location>
        <begin position="208"/>
        <end position="373"/>
    </location>
</feature>
<dbReference type="AlphaFoldDB" id="A0A2U1NCA1"/>
<dbReference type="Pfam" id="PF14214">
    <property type="entry name" value="Helitron_like_N"/>
    <property type="match status" value="1"/>
</dbReference>
<keyword evidence="3" id="KW-1185">Reference proteome</keyword>
<comment type="caution">
    <text evidence="2">The sequence shown here is derived from an EMBL/GenBank/DDBJ whole genome shotgun (WGS) entry which is preliminary data.</text>
</comment>
<dbReference type="GO" id="GO:0004386">
    <property type="term" value="F:helicase activity"/>
    <property type="evidence" value="ECO:0007669"/>
    <property type="project" value="UniProtKB-KW"/>
</dbReference>
<dbReference type="EMBL" id="PKPP01003128">
    <property type="protein sequence ID" value="PWA71142.1"/>
    <property type="molecule type" value="Genomic_DNA"/>
</dbReference>
<proteinExistence type="predicted"/>
<gene>
    <name evidence="2" type="ORF">CTI12_AA277600</name>
</gene>